<evidence type="ECO:0000256" key="4">
    <source>
        <dbReference type="ARBA" id="ARBA00022989"/>
    </source>
</evidence>
<evidence type="ECO:0000256" key="2">
    <source>
        <dbReference type="ARBA" id="ARBA00022475"/>
    </source>
</evidence>
<dbReference type="EMBL" id="JBHUNE010000003">
    <property type="protein sequence ID" value="MFD2757349.1"/>
    <property type="molecule type" value="Genomic_DNA"/>
</dbReference>
<feature type="transmembrane region" description="Helical" evidence="6">
    <location>
        <begin position="6"/>
        <end position="27"/>
    </location>
</feature>
<name>A0ABW5UVA4_9MICO</name>
<feature type="transmembrane region" description="Helical" evidence="6">
    <location>
        <begin position="67"/>
        <end position="92"/>
    </location>
</feature>
<proteinExistence type="predicted"/>
<sequence>MHPARLLRVTSVIEACTWAFLIASIVVRATGHDELGGTLISWAGSLHGTAFVAYLFAVIVATRHARWPWWALLLGAAASVPPFCTLAFDWFVHRRPPLGRRLEAGPDQPDAELTGVAHWTATHPLTLAGSTIALFAFVLTSSLGA</sequence>
<feature type="domain" description="DUF3817" evidence="7">
    <location>
        <begin position="5"/>
        <end position="94"/>
    </location>
</feature>
<evidence type="ECO:0000256" key="5">
    <source>
        <dbReference type="ARBA" id="ARBA00023136"/>
    </source>
</evidence>
<dbReference type="InterPro" id="IPR023845">
    <property type="entry name" value="DUF3817_TM"/>
</dbReference>
<comment type="subcellular location">
    <subcellularLocation>
        <location evidence="1">Cell membrane</location>
        <topology evidence="1">Multi-pass membrane protein</topology>
    </subcellularLocation>
</comment>
<feature type="transmembrane region" description="Helical" evidence="6">
    <location>
        <begin position="39"/>
        <end position="61"/>
    </location>
</feature>
<dbReference type="NCBIfam" id="TIGR03954">
    <property type="entry name" value="integ_memb_HG"/>
    <property type="match status" value="1"/>
</dbReference>
<protein>
    <submittedName>
        <fullName evidence="8">DUF3817 domain-containing protein</fullName>
    </submittedName>
</protein>
<evidence type="ECO:0000256" key="1">
    <source>
        <dbReference type="ARBA" id="ARBA00004651"/>
    </source>
</evidence>
<dbReference type="PANTHER" id="PTHR40077:SF1">
    <property type="entry name" value="MEMBRANE PROTEIN"/>
    <property type="match status" value="1"/>
</dbReference>
<evidence type="ECO:0000313" key="9">
    <source>
        <dbReference type="Proteomes" id="UP001597492"/>
    </source>
</evidence>
<keyword evidence="5 6" id="KW-0472">Membrane</keyword>
<evidence type="ECO:0000256" key="3">
    <source>
        <dbReference type="ARBA" id="ARBA00022692"/>
    </source>
</evidence>
<comment type="caution">
    <text evidence="8">The sequence shown here is derived from an EMBL/GenBank/DDBJ whole genome shotgun (WGS) entry which is preliminary data.</text>
</comment>
<accession>A0ABW5UVA4</accession>
<dbReference type="PANTHER" id="PTHR40077">
    <property type="entry name" value="MEMBRANE PROTEIN-RELATED"/>
    <property type="match status" value="1"/>
</dbReference>
<keyword evidence="2" id="KW-1003">Cell membrane</keyword>
<evidence type="ECO:0000256" key="6">
    <source>
        <dbReference type="SAM" id="Phobius"/>
    </source>
</evidence>
<dbReference type="Proteomes" id="UP001597492">
    <property type="component" value="Unassembled WGS sequence"/>
</dbReference>
<dbReference type="RefSeq" id="WP_019617895.1">
    <property type="nucleotide sequence ID" value="NZ_JBHUNE010000003.1"/>
</dbReference>
<keyword evidence="4 6" id="KW-1133">Transmembrane helix</keyword>
<keyword evidence="3 6" id="KW-0812">Transmembrane</keyword>
<evidence type="ECO:0000313" key="8">
    <source>
        <dbReference type="EMBL" id="MFD2757349.1"/>
    </source>
</evidence>
<reference evidence="9" key="1">
    <citation type="journal article" date="2019" name="Int. J. Syst. Evol. Microbiol.">
        <title>The Global Catalogue of Microorganisms (GCM) 10K type strain sequencing project: providing services to taxonomists for standard genome sequencing and annotation.</title>
        <authorList>
            <consortium name="The Broad Institute Genomics Platform"/>
            <consortium name="The Broad Institute Genome Sequencing Center for Infectious Disease"/>
            <person name="Wu L."/>
            <person name="Ma J."/>
        </authorList>
    </citation>
    <scope>NUCLEOTIDE SEQUENCE [LARGE SCALE GENOMIC DNA]</scope>
    <source>
        <strain evidence="9">TISTR 1514</strain>
    </source>
</reference>
<dbReference type="Pfam" id="PF12823">
    <property type="entry name" value="DUF3817"/>
    <property type="match status" value="1"/>
</dbReference>
<gene>
    <name evidence="8" type="ORF">ACFSW7_03030</name>
</gene>
<organism evidence="8 9">
    <name type="scientific">Gulosibacter faecalis</name>
    <dbReference type="NCBI Taxonomy" id="272240"/>
    <lineage>
        <taxon>Bacteria</taxon>
        <taxon>Bacillati</taxon>
        <taxon>Actinomycetota</taxon>
        <taxon>Actinomycetes</taxon>
        <taxon>Micrococcales</taxon>
        <taxon>Microbacteriaceae</taxon>
        <taxon>Gulosibacter</taxon>
    </lineage>
</organism>
<keyword evidence="9" id="KW-1185">Reference proteome</keyword>
<evidence type="ECO:0000259" key="7">
    <source>
        <dbReference type="Pfam" id="PF12823"/>
    </source>
</evidence>